<comment type="caution">
    <text evidence="1">The sequence shown here is derived from an EMBL/GenBank/DDBJ whole genome shotgun (WGS) entry which is preliminary data.</text>
</comment>
<accession>A0ACB8RMP1</accession>
<dbReference type="Proteomes" id="UP000814033">
    <property type="component" value="Unassembled WGS sequence"/>
</dbReference>
<name>A0ACB8RMP1_9AGAM</name>
<evidence type="ECO:0000313" key="2">
    <source>
        <dbReference type="Proteomes" id="UP000814033"/>
    </source>
</evidence>
<sequence length="694" mass="75805">MDNLDDDGDHAPGFENESVFDAENYDLEPRESASDSEGSHYSDQSAHEGAQDPALEDRRPSDDSDVTLFDGEQRAQAAPSSESAAPSSSSSKLPSDTIQLPAVAYHGQPTQSALPGHEKVPSTFRPVAPRADLLDDDPDQGPSIGWLQDDSPLDPDDPRVTGVAKSLLDDPEDMEEYARQSMSLRDMSYRKRRKEQTKLKVMFNDTSVLNRQRFIIKLSRALMTYGAPSHRIESQLVSAARILQLDAEFIHLPNVVLVCFGEPHSVTHFIKCGGRLALGKLHEVHQVYRQVVHDEISATQATTRLSELMKADAIYGVWTRCFLAFLLSAQICPLAFGGSMVDMWIAAAGSFALCALQLTIVAKSALYANVFEVTVAMMISFLARGLSSIKSDIFCYTAISSAGIVGILPGYLIRKCPFTPHHSVDPYDYDAVSSSVELASKNILTGSVKMVYALIYALFLGFGLQIGSDLYLLFDRPARHALTLLATSMDHTVFYSGMFISDNATNFTADQPLFGEWSFTNITTMMDLHIIDGCFRPPHFPWYLQPFPFWTEFILVPGFSIILSLTNLQPWRTWDMLVMVLISCAAYAVNKTANHFIFNRSDVVSAIGASVVGLLGSIYSRKFGGTAFTTMVTGVLFLVPSCLSQVGGLTASGNGIDIGGAMIAVAVGITVGLFMSQAIVAAFGTRKNTAIFSF</sequence>
<gene>
    <name evidence="1" type="ORF">FA95DRAFT_1495559</name>
</gene>
<dbReference type="EMBL" id="MU275955">
    <property type="protein sequence ID" value="KAI0045320.1"/>
    <property type="molecule type" value="Genomic_DNA"/>
</dbReference>
<keyword evidence="2" id="KW-1185">Reference proteome</keyword>
<organism evidence="1 2">
    <name type="scientific">Auriscalpium vulgare</name>
    <dbReference type="NCBI Taxonomy" id="40419"/>
    <lineage>
        <taxon>Eukaryota</taxon>
        <taxon>Fungi</taxon>
        <taxon>Dikarya</taxon>
        <taxon>Basidiomycota</taxon>
        <taxon>Agaricomycotina</taxon>
        <taxon>Agaricomycetes</taxon>
        <taxon>Russulales</taxon>
        <taxon>Auriscalpiaceae</taxon>
        <taxon>Auriscalpium</taxon>
    </lineage>
</organism>
<evidence type="ECO:0000313" key="1">
    <source>
        <dbReference type="EMBL" id="KAI0045320.1"/>
    </source>
</evidence>
<proteinExistence type="predicted"/>
<protein>
    <submittedName>
        <fullName evidence="1">DUF1212-domain-containing protein</fullName>
    </submittedName>
</protein>
<reference evidence="1" key="1">
    <citation type="submission" date="2021-02" db="EMBL/GenBank/DDBJ databases">
        <authorList>
            <consortium name="DOE Joint Genome Institute"/>
            <person name="Ahrendt S."/>
            <person name="Looney B.P."/>
            <person name="Miyauchi S."/>
            <person name="Morin E."/>
            <person name="Drula E."/>
            <person name="Courty P.E."/>
            <person name="Chicoki N."/>
            <person name="Fauchery L."/>
            <person name="Kohler A."/>
            <person name="Kuo A."/>
            <person name="Labutti K."/>
            <person name="Pangilinan J."/>
            <person name="Lipzen A."/>
            <person name="Riley R."/>
            <person name="Andreopoulos W."/>
            <person name="He G."/>
            <person name="Johnson J."/>
            <person name="Barry K.W."/>
            <person name="Grigoriev I.V."/>
            <person name="Nagy L."/>
            <person name="Hibbett D."/>
            <person name="Henrissat B."/>
            <person name="Matheny P.B."/>
            <person name="Labbe J."/>
            <person name="Martin F."/>
        </authorList>
    </citation>
    <scope>NUCLEOTIDE SEQUENCE</scope>
    <source>
        <strain evidence="1">FP105234-sp</strain>
    </source>
</reference>
<reference evidence="1" key="2">
    <citation type="journal article" date="2022" name="New Phytol.">
        <title>Evolutionary transition to the ectomycorrhizal habit in the genomes of a hyperdiverse lineage of mushroom-forming fungi.</title>
        <authorList>
            <person name="Looney B."/>
            <person name="Miyauchi S."/>
            <person name="Morin E."/>
            <person name="Drula E."/>
            <person name="Courty P.E."/>
            <person name="Kohler A."/>
            <person name="Kuo A."/>
            <person name="LaButti K."/>
            <person name="Pangilinan J."/>
            <person name="Lipzen A."/>
            <person name="Riley R."/>
            <person name="Andreopoulos W."/>
            <person name="He G."/>
            <person name="Johnson J."/>
            <person name="Nolan M."/>
            <person name="Tritt A."/>
            <person name="Barry K.W."/>
            <person name="Grigoriev I.V."/>
            <person name="Nagy L.G."/>
            <person name="Hibbett D."/>
            <person name="Henrissat B."/>
            <person name="Matheny P.B."/>
            <person name="Labbe J."/>
            <person name="Martin F.M."/>
        </authorList>
    </citation>
    <scope>NUCLEOTIDE SEQUENCE</scope>
    <source>
        <strain evidence="1">FP105234-sp</strain>
    </source>
</reference>